<evidence type="ECO:0000313" key="2">
    <source>
        <dbReference type="Proteomes" id="UP000524492"/>
    </source>
</evidence>
<reference evidence="1 2" key="1">
    <citation type="submission" date="2020-08" db="EMBL/GenBank/DDBJ databases">
        <title>Genomic Encyclopedia of Type Strains, Phase IV (KMG-V): Genome sequencing to study the core and pangenomes of soil and plant-associated prokaryotes.</title>
        <authorList>
            <person name="Whitman W."/>
        </authorList>
    </citation>
    <scope>NUCLEOTIDE SEQUENCE [LARGE SCALE GENOMIC DNA]</scope>
    <source>
        <strain evidence="1 2">SEMIA 4074</strain>
    </source>
</reference>
<name>A0A7W6QC78_9HYPH</name>
<protein>
    <submittedName>
        <fullName evidence="1">Uncharacterized protein</fullName>
    </submittedName>
</protein>
<comment type="caution">
    <text evidence="1">The sequence shown here is derived from an EMBL/GenBank/DDBJ whole genome shotgun (WGS) entry which is preliminary data.</text>
</comment>
<keyword evidence="2" id="KW-1185">Reference proteome</keyword>
<dbReference type="AlphaFoldDB" id="A0A7W6QC78"/>
<proteinExistence type="predicted"/>
<organism evidence="1 2">
    <name type="scientific">Rhizobium aethiopicum</name>
    <dbReference type="NCBI Taxonomy" id="1138170"/>
    <lineage>
        <taxon>Bacteria</taxon>
        <taxon>Pseudomonadati</taxon>
        <taxon>Pseudomonadota</taxon>
        <taxon>Alphaproteobacteria</taxon>
        <taxon>Hyphomicrobiales</taxon>
        <taxon>Rhizobiaceae</taxon>
        <taxon>Rhizobium/Agrobacterium group</taxon>
        <taxon>Rhizobium</taxon>
    </lineage>
</organism>
<accession>A0A7W6QC78</accession>
<dbReference type="EMBL" id="JACIFV010000023">
    <property type="protein sequence ID" value="MBB4194858.1"/>
    <property type="molecule type" value="Genomic_DNA"/>
</dbReference>
<gene>
    <name evidence="1" type="ORF">GGD53_005041</name>
</gene>
<evidence type="ECO:0000313" key="1">
    <source>
        <dbReference type="EMBL" id="MBB4194858.1"/>
    </source>
</evidence>
<dbReference type="Proteomes" id="UP000524492">
    <property type="component" value="Unassembled WGS sequence"/>
</dbReference>
<dbReference type="RefSeq" id="WP_184459373.1">
    <property type="nucleotide sequence ID" value="NZ_JACIFV010000023.1"/>
</dbReference>
<sequence length="72" mass="7998">MFPVTGNIQPFVLEQVAKADPDIQAIIAERIEAGEIFPAAKVRHPKGRHIKKLISHNRSGAVCLDRKVPRAF</sequence>